<feature type="region of interest" description="Disordered" evidence="1">
    <location>
        <begin position="369"/>
        <end position="394"/>
    </location>
</feature>
<evidence type="ECO:0000256" key="1">
    <source>
        <dbReference type="SAM" id="MobiDB-lite"/>
    </source>
</evidence>
<accession>A0A507FK26</accession>
<dbReference type="OrthoDB" id="2117787at2759"/>
<sequence>MDSSTGKGPHTSASPTGQTHPSEVPPNAQAANLSIGVSENNHRWDETCIITLTQHRHGRLNRVQPHASMRCIQRLLDGHAGKDKTVLYKHSNDFVAVLNEAIAMMDPQSLEHVNGNGPDITSNSAGSLSESIASVDSNSKSKSVSEMNPAAHNSHYSSAPPANYSPSPNSSAPLAASLSSRITTEYMNPTVTYLTRIYTPYFNFLQSYKDGVQSGAALSILGRYWEAVAVEQRPWVIGTAIVGRDNTGRVHLMGSSALAPPQSIPAMREAFSKLAPSAVAVDTHPTFLPSLQQHSHLLKDSFTASNAKESIDFVRANKARITVPTAHFDAWATAGLVPFAAEAVAMSPHNKAECLQHQDIVQAEEMARNTADMRARRKEEDDDSNQVSEDEAQADQDLRNRLTTLFEGYGLSESILRSFKTNREDANLVDAEIQSMVMGPTLTSEYQTQLSEWILIHPSAKTRFGVFDMIRKAKVETIVGKLGVMCIKSVANGYRDRPVLAVVDRKLLAEVANALSTSKK</sequence>
<evidence type="ECO:0000313" key="2">
    <source>
        <dbReference type="EMBL" id="TPX75768.1"/>
    </source>
</evidence>
<feature type="region of interest" description="Disordered" evidence="1">
    <location>
        <begin position="1"/>
        <end position="28"/>
    </location>
</feature>
<feature type="compositionally biased region" description="Polar residues" evidence="1">
    <location>
        <begin position="119"/>
        <end position="130"/>
    </location>
</feature>
<feature type="compositionally biased region" description="Low complexity" evidence="1">
    <location>
        <begin position="156"/>
        <end position="174"/>
    </location>
</feature>
<evidence type="ECO:0000313" key="3">
    <source>
        <dbReference type="Proteomes" id="UP000320333"/>
    </source>
</evidence>
<dbReference type="AlphaFoldDB" id="A0A507FK26"/>
<keyword evidence="3" id="KW-1185">Reference proteome</keyword>
<gene>
    <name evidence="2" type="ORF">CcCBS67573_g02976</name>
</gene>
<feature type="compositionally biased region" description="Acidic residues" evidence="1">
    <location>
        <begin position="380"/>
        <end position="394"/>
    </location>
</feature>
<reference evidence="2 3" key="1">
    <citation type="journal article" date="2019" name="Sci. Rep.">
        <title>Comparative genomics of chytrid fungi reveal insights into the obligate biotrophic and pathogenic lifestyle of Synchytrium endobioticum.</title>
        <authorList>
            <person name="van de Vossenberg B.T.L.H."/>
            <person name="Warris S."/>
            <person name="Nguyen H.D.T."/>
            <person name="van Gent-Pelzer M.P.E."/>
            <person name="Joly D.L."/>
            <person name="van de Geest H.C."/>
            <person name="Bonants P.J.M."/>
            <person name="Smith D.S."/>
            <person name="Levesque C.A."/>
            <person name="van der Lee T.A.J."/>
        </authorList>
    </citation>
    <scope>NUCLEOTIDE SEQUENCE [LARGE SCALE GENOMIC DNA]</scope>
    <source>
        <strain evidence="2 3">CBS 675.73</strain>
    </source>
</reference>
<feature type="compositionally biased region" description="Polar residues" evidence="1">
    <location>
        <begin position="1"/>
        <end position="21"/>
    </location>
</feature>
<organism evidence="2 3">
    <name type="scientific">Chytriomyces confervae</name>
    <dbReference type="NCBI Taxonomy" id="246404"/>
    <lineage>
        <taxon>Eukaryota</taxon>
        <taxon>Fungi</taxon>
        <taxon>Fungi incertae sedis</taxon>
        <taxon>Chytridiomycota</taxon>
        <taxon>Chytridiomycota incertae sedis</taxon>
        <taxon>Chytridiomycetes</taxon>
        <taxon>Chytridiales</taxon>
        <taxon>Chytriomycetaceae</taxon>
        <taxon>Chytriomyces</taxon>
    </lineage>
</organism>
<dbReference type="EMBL" id="QEAP01000069">
    <property type="protein sequence ID" value="TPX75768.1"/>
    <property type="molecule type" value="Genomic_DNA"/>
</dbReference>
<feature type="region of interest" description="Disordered" evidence="1">
    <location>
        <begin position="109"/>
        <end position="174"/>
    </location>
</feature>
<name>A0A507FK26_9FUNG</name>
<dbReference type="Proteomes" id="UP000320333">
    <property type="component" value="Unassembled WGS sequence"/>
</dbReference>
<comment type="caution">
    <text evidence="2">The sequence shown here is derived from an EMBL/GenBank/DDBJ whole genome shotgun (WGS) entry which is preliminary data.</text>
</comment>
<feature type="compositionally biased region" description="Low complexity" evidence="1">
    <location>
        <begin position="131"/>
        <end position="145"/>
    </location>
</feature>
<protein>
    <submittedName>
        <fullName evidence="2">Uncharacterized protein</fullName>
    </submittedName>
</protein>
<proteinExistence type="predicted"/>
<feature type="compositionally biased region" description="Basic and acidic residues" evidence="1">
    <location>
        <begin position="369"/>
        <end position="379"/>
    </location>
</feature>